<evidence type="ECO:0000313" key="1">
    <source>
        <dbReference type="EMBL" id="KAI3796891.1"/>
    </source>
</evidence>
<dbReference type="EMBL" id="CM042029">
    <property type="protein sequence ID" value="KAI3796891.1"/>
    <property type="molecule type" value="Genomic_DNA"/>
</dbReference>
<reference evidence="2" key="1">
    <citation type="journal article" date="2022" name="Mol. Ecol. Resour.">
        <title>The genomes of chicory, endive, great burdock and yacon provide insights into Asteraceae palaeo-polyploidization history and plant inulin production.</title>
        <authorList>
            <person name="Fan W."/>
            <person name="Wang S."/>
            <person name="Wang H."/>
            <person name="Wang A."/>
            <person name="Jiang F."/>
            <person name="Liu H."/>
            <person name="Zhao H."/>
            <person name="Xu D."/>
            <person name="Zhang Y."/>
        </authorList>
    </citation>
    <scope>NUCLEOTIDE SEQUENCE [LARGE SCALE GENOMIC DNA]</scope>
    <source>
        <strain evidence="2">cv. Yunnan</strain>
    </source>
</reference>
<dbReference type="Proteomes" id="UP001056120">
    <property type="component" value="Linkage Group LG12"/>
</dbReference>
<keyword evidence="2" id="KW-1185">Reference proteome</keyword>
<name>A0ACB9HNL5_9ASTR</name>
<sequence>MASSKSSFAILLCLILADLSNVVLEVEARSFFVFGDSLVDNGNNNYLATSARADAPPYGIDYPTHRPTGRFSNGFNIPDLISQALGEESTLPYLSPFLAGERLLVGANFASAGVGILNDTGVQFVNIIRITQQIQYFEQYQERVSDIIGPEETERLVNQALTLITLGGNDFVNNYYLVPFSARSRQFALPDYVVYLISEYRKVLTRLYELGLRRILVTGTGPLGCVPAELAQRSGDGNCAPELQRAAALFNPQLQAMLDNLNSEIGSTVFIGANIRQTNLDFISDPQRYGFVTSKVACCGQGPYNGLGLCTQLSNLCPNRDIYAFWDAFHPSERANRLIVSQILTGSSEYMSPMNLSTVMALDAASNV</sequence>
<reference evidence="1 2" key="2">
    <citation type="journal article" date="2022" name="Mol. Ecol. Resour.">
        <title>The genomes of chicory, endive, great burdock and yacon provide insights into Asteraceae paleo-polyploidization history and plant inulin production.</title>
        <authorList>
            <person name="Fan W."/>
            <person name="Wang S."/>
            <person name="Wang H."/>
            <person name="Wang A."/>
            <person name="Jiang F."/>
            <person name="Liu H."/>
            <person name="Zhao H."/>
            <person name="Xu D."/>
            <person name="Zhang Y."/>
        </authorList>
    </citation>
    <scope>NUCLEOTIDE SEQUENCE [LARGE SCALE GENOMIC DNA]</scope>
    <source>
        <strain evidence="2">cv. Yunnan</strain>
        <tissue evidence="1">Leaves</tissue>
    </source>
</reference>
<organism evidence="1 2">
    <name type="scientific">Smallanthus sonchifolius</name>
    <dbReference type="NCBI Taxonomy" id="185202"/>
    <lineage>
        <taxon>Eukaryota</taxon>
        <taxon>Viridiplantae</taxon>
        <taxon>Streptophyta</taxon>
        <taxon>Embryophyta</taxon>
        <taxon>Tracheophyta</taxon>
        <taxon>Spermatophyta</taxon>
        <taxon>Magnoliopsida</taxon>
        <taxon>eudicotyledons</taxon>
        <taxon>Gunneridae</taxon>
        <taxon>Pentapetalae</taxon>
        <taxon>asterids</taxon>
        <taxon>campanulids</taxon>
        <taxon>Asterales</taxon>
        <taxon>Asteraceae</taxon>
        <taxon>Asteroideae</taxon>
        <taxon>Heliantheae alliance</taxon>
        <taxon>Millerieae</taxon>
        <taxon>Smallanthus</taxon>
    </lineage>
</organism>
<protein>
    <submittedName>
        <fullName evidence="1">Uncharacterized protein</fullName>
    </submittedName>
</protein>
<comment type="caution">
    <text evidence="1">The sequence shown here is derived from an EMBL/GenBank/DDBJ whole genome shotgun (WGS) entry which is preliminary data.</text>
</comment>
<gene>
    <name evidence="1" type="ORF">L1987_39578</name>
</gene>
<accession>A0ACB9HNL5</accession>
<evidence type="ECO:0000313" key="2">
    <source>
        <dbReference type="Proteomes" id="UP001056120"/>
    </source>
</evidence>
<proteinExistence type="predicted"/>